<dbReference type="STRING" id="2316362.A0A4Q2DHZ3"/>
<evidence type="ECO:0000256" key="1">
    <source>
        <dbReference type="PROSITE-ProRule" id="PRU00723"/>
    </source>
</evidence>
<evidence type="ECO:0000259" key="3">
    <source>
        <dbReference type="PROSITE" id="PS50103"/>
    </source>
</evidence>
<feature type="compositionally biased region" description="Basic and acidic residues" evidence="2">
    <location>
        <begin position="207"/>
        <end position="216"/>
    </location>
</feature>
<keyword evidence="1" id="KW-0479">Metal-binding</keyword>
<feature type="compositionally biased region" description="Basic and acidic residues" evidence="2">
    <location>
        <begin position="175"/>
        <end position="199"/>
    </location>
</feature>
<feature type="region of interest" description="Disordered" evidence="2">
    <location>
        <begin position="97"/>
        <end position="220"/>
    </location>
</feature>
<reference evidence="4 5" key="1">
    <citation type="submission" date="2019-01" db="EMBL/GenBank/DDBJ databases">
        <title>Draft genome sequence of Psathyrella aberdarensis IHI B618.</title>
        <authorList>
            <person name="Buettner E."/>
            <person name="Kellner H."/>
        </authorList>
    </citation>
    <scope>NUCLEOTIDE SEQUENCE [LARGE SCALE GENOMIC DNA]</scope>
    <source>
        <strain evidence="4 5">IHI B618</strain>
    </source>
</reference>
<keyword evidence="5" id="KW-1185">Reference proteome</keyword>
<feature type="domain" description="C3H1-type" evidence="3">
    <location>
        <begin position="428"/>
        <end position="456"/>
    </location>
</feature>
<dbReference type="PROSITE" id="PS50103">
    <property type="entry name" value="ZF_C3H1"/>
    <property type="match status" value="1"/>
</dbReference>
<feature type="compositionally biased region" description="Basic residues" evidence="2">
    <location>
        <begin position="144"/>
        <end position="160"/>
    </location>
</feature>
<feature type="compositionally biased region" description="Acidic residues" evidence="2">
    <location>
        <begin position="126"/>
        <end position="137"/>
    </location>
</feature>
<accession>A0A4Q2DHZ3</accession>
<feature type="compositionally biased region" description="Basic and acidic residues" evidence="2">
    <location>
        <begin position="1"/>
        <end position="10"/>
    </location>
</feature>
<comment type="caution">
    <text evidence="4">The sequence shown here is derived from an EMBL/GenBank/DDBJ whole genome shotgun (WGS) entry which is preliminary data.</text>
</comment>
<protein>
    <recommendedName>
        <fullName evidence="3">C3H1-type domain-containing protein</fullName>
    </recommendedName>
</protein>
<dbReference type="AlphaFoldDB" id="A0A4Q2DHZ3"/>
<dbReference type="GO" id="GO:0008270">
    <property type="term" value="F:zinc ion binding"/>
    <property type="evidence" value="ECO:0007669"/>
    <property type="project" value="UniProtKB-KW"/>
</dbReference>
<evidence type="ECO:0000313" key="4">
    <source>
        <dbReference type="EMBL" id="RXW18701.1"/>
    </source>
</evidence>
<proteinExistence type="predicted"/>
<keyword evidence="1" id="KW-0862">Zinc</keyword>
<feature type="region of interest" description="Disordered" evidence="2">
    <location>
        <begin position="1"/>
        <end position="28"/>
    </location>
</feature>
<evidence type="ECO:0000313" key="5">
    <source>
        <dbReference type="Proteomes" id="UP000290288"/>
    </source>
</evidence>
<sequence length="472" mass="53234">MSFNKNHNESIRQNPNRQSPRPIIPNPNERAQSVAIGSTQPGPVVIEINHILQGFARGEANYGRTVSRVVRALNFNDDDNNSAKEQALQSYIDQMEQIQRSQRRGRESQSSRTLPSRQSGPGDSESSSDDSSSDEGSESSTPYRPRRSHSVPRPGSRKHNPGGSRDSNGGQGKDGSGERHSRDGSRGRGRKGGRERSWDEGGWSTESRGRSDDDRRPRKRLRESDMPWFGKEAESRRNIDRSCVKSCELLQEYAKDVRQVKRWVSFSATAPPGFPSSEWDNLLKGKAVNLDVVYSSVFHVVAVKENRGRIGDHEISLGHTEPTRKVHTNGDWTIAWNLMVKAACFLFPHRREELDAYGEYIQGEFSARQTEAHWRVIRFDQSVRNEVGGGTKMLLTDFHRFDRHRAAILHTDGLFANPDPRQSNRRVKSNDLCQRFNSENGCPNNVSSCRYRHVCRKCGRGGHGAAACEVKK</sequence>
<dbReference type="OrthoDB" id="2355984at2759"/>
<gene>
    <name evidence="4" type="ORF">EST38_g7151</name>
</gene>
<dbReference type="Proteomes" id="UP000290288">
    <property type="component" value="Unassembled WGS sequence"/>
</dbReference>
<name>A0A4Q2DHZ3_9AGAR</name>
<evidence type="ECO:0000256" key="2">
    <source>
        <dbReference type="SAM" id="MobiDB-lite"/>
    </source>
</evidence>
<organism evidence="4 5">
    <name type="scientific">Candolleomyces aberdarensis</name>
    <dbReference type="NCBI Taxonomy" id="2316362"/>
    <lineage>
        <taxon>Eukaryota</taxon>
        <taxon>Fungi</taxon>
        <taxon>Dikarya</taxon>
        <taxon>Basidiomycota</taxon>
        <taxon>Agaricomycotina</taxon>
        <taxon>Agaricomycetes</taxon>
        <taxon>Agaricomycetidae</taxon>
        <taxon>Agaricales</taxon>
        <taxon>Agaricineae</taxon>
        <taxon>Psathyrellaceae</taxon>
        <taxon>Candolleomyces</taxon>
    </lineage>
</organism>
<feature type="zinc finger region" description="C3H1-type" evidence="1">
    <location>
        <begin position="428"/>
        <end position="456"/>
    </location>
</feature>
<dbReference type="InterPro" id="IPR000571">
    <property type="entry name" value="Znf_CCCH"/>
</dbReference>
<keyword evidence="1" id="KW-0863">Zinc-finger</keyword>
<dbReference type="EMBL" id="SDEE01000247">
    <property type="protein sequence ID" value="RXW18701.1"/>
    <property type="molecule type" value="Genomic_DNA"/>
</dbReference>